<protein>
    <submittedName>
        <fullName evidence="10">Protein glycosylation K</fullName>
    </submittedName>
</protein>
<dbReference type="KEGG" id="uam:UABAM_03432"/>
<dbReference type="InterPro" id="IPR039421">
    <property type="entry name" value="Type_1_exporter"/>
</dbReference>
<dbReference type="Pfam" id="PF00005">
    <property type="entry name" value="ABC_tran"/>
    <property type="match status" value="1"/>
</dbReference>
<dbReference type="CDD" id="cd03228">
    <property type="entry name" value="ABCC_MRP_Like"/>
    <property type="match status" value="1"/>
</dbReference>
<feature type="transmembrane region" description="Helical" evidence="7">
    <location>
        <begin position="296"/>
        <end position="314"/>
    </location>
</feature>
<dbReference type="InterPro" id="IPR011527">
    <property type="entry name" value="ABC1_TM_dom"/>
</dbReference>
<keyword evidence="6 7" id="KW-0472">Membrane</keyword>
<dbReference type="OrthoDB" id="9770415at2"/>
<dbReference type="SMART" id="SM00382">
    <property type="entry name" value="AAA"/>
    <property type="match status" value="1"/>
</dbReference>
<dbReference type="Pfam" id="PF00664">
    <property type="entry name" value="ABC_membrane"/>
    <property type="match status" value="1"/>
</dbReference>
<evidence type="ECO:0000256" key="4">
    <source>
        <dbReference type="ARBA" id="ARBA00022840"/>
    </source>
</evidence>
<dbReference type="EMBL" id="AP019860">
    <property type="protein sequence ID" value="BBM85069.1"/>
    <property type="molecule type" value="Genomic_DNA"/>
</dbReference>
<dbReference type="PROSITE" id="PS50893">
    <property type="entry name" value="ABC_TRANSPORTER_2"/>
    <property type="match status" value="1"/>
</dbReference>
<dbReference type="GO" id="GO:0016887">
    <property type="term" value="F:ATP hydrolysis activity"/>
    <property type="evidence" value="ECO:0007669"/>
    <property type="project" value="InterPro"/>
</dbReference>
<dbReference type="GO" id="GO:0034040">
    <property type="term" value="F:ATPase-coupled lipid transmembrane transporter activity"/>
    <property type="evidence" value="ECO:0007669"/>
    <property type="project" value="TreeGrafter"/>
</dbReference>
<dbReference type="SUPFAM" id="SSF90123">
    <property type="entry name" value="ABC transporter transmembrane region"/>
    <property type="match status" value="1"/>
</dbReference>
<dbReference type="AlphaFoldDB" id="A0A5S9INE5"/>
<evidence type="ECO:0000256" key="1">
    <source>
        <dbReference type="ARBA" id="ARBA00004651"/>
    </source>
</evidence>
<dbReference type="PROSITE" id="PS00211">
    <property type="entry name" value="ABC_TRANSPORTER_1"/>
    <property type="match status" value="1"/>
</dbReference>
<evidence type="ECO:0000256" key="7">
    <source>
        <dbReference type="SAM" id="Phobius"/>
    </source>
</evidence>
<dbReference type="InterPro" id="IPR003439">
    <property type="entry name" value="ABC_transporter-like_ATP-bd"/>
</dbReference>
<comment type="subcellular location">
    <subcellularLocation>
        <location evidence="1">Cell membrane</location>
        <topology evidence="1">Multi-pass membrane protein</topology>
    </subcellularLocation>
</comment>
<accession>A0A5S9INE5</accession>
<dbReference type="InterPro" id="IPR017871">
    <property type="entry name" value="ABC_transporter-like_CS"/>
</dbReference>
<dbReference type="InterPro" id="IPR003593">
    <property type="entry name" value="AAA+_ATPase"/>
</dbReference>
<keyword evidence="4" id="KW-0067">ATP-binding</keyword>
<evidence type="ECO:0000313" key="10">
    <source>
        <dbReference type="EMBL" id="BBM85069.1"/>
    </source>
</evidence>
<keyword evidence="5 7" id="KW-1133">Transmembrane helix</keyword>
<dbReference type="GO" id="GO:0005886">
    <property type="term" value="C:plasma membrane"/>
    <property type="evidence" value="ECO:0007669"/>
    <property type="project" value="UniProtKB-SubCell"/>
</dbReference>
<evidence type="ECO:0000259" key="8">
    <source>
        <dbReference type="PROSITE" id="PS50893"/>
    </source>
</evidence>
<evidence type="ECO:0000256" key="2">
    <source>
        <dbReference type="ARBA" id="ARBA00022692"/>
    </source>
</evidence>
<feature type="transmembrane region" description="Helical" evidence="7">
    <location>
        <begin position="79"/>
        <end position="105"/>
    </location>
</feature>
<dbReference type="InterPro" id="IPR027417">
    <property type="entry name" value="P-loop_NTPase"/>
</dbReference>
<dbReference type="Gene3D" id="3.40.50.300">
    <property type="entry name" value="P-loop containing nucleotide triphosphate hydrolases"/>
    <property type="match status" value="1"/>
</dbReference>
<evidence type="ECO:0000256" key="3">
    <source>
        <dbReference type="ARBA" id="ARBA00022741"/>
    </source>
</evidence>
<dbReference type="PROSITE" id="PS50929">
    <property type="entry name" value="ABC_TM1F"/>
    <property type="match status" value="1"/>
</dbReference>
<evidence type="ECO:0000256" key="5">
    <source>
        <dbReference type="ARBA" id="ARBA00022989"/>
    </source>
</evidence>
<dbReference type="RefSeq" id="WP_151969189.1">
    <property type="nucleotide sequence ID" value="NZ_AP019860.1"/>
</dbReference>
<dbReference type="GO" id="GO:0140359">
    <property type="term" value="F:ABC-type transporter activity"/>
    <property type="evidence" value="ECO:0007669"/>
    <property type="project" value="InterPro"/>
</dbReference>
<name>A0A5S9INE5_UABAM</name>
<feature type="domain" description="ABC transmembrane type-1" evidence="9">
    <location>
        <begin position="31"/>
        <end position="324"/>
    </location>
</feature>
<dbReference type="GO" id="GO:0005524">
    <property type="term" value="F:ATP binding"/>
    <property type="evidence" value="ECO:0007669"/>
    <property type="project" value="UniProtKB-KW"/>
</dbReference>
<evidence type="ECO:0000259" key="9">
    <source>
        <dbReference type="PROSITE" id="PS50929"/>
    </source>
</evidence>
<keyword evidence="3" id="KW-0547">Nucleotide-binding</keyword>
<feature type="transmembrane region" description="Helical" evidence="7">
    <location>
        <begin position="178"/>
        <end position="197"/>
    </location>
</feature>
<gene>
    <name evidence="10" type="ORF">UABAM_03432</name>
</gene>
<dbReference type="Proteomes" id="UP000326354">
    <property type="component" value="Chromosome"/>
</dbReference>
<dbReference type="InterPro" id="IPR036640">
    <property type="entry name" value="ABC1_TM_sf"/>
</dbReference>
<feature type="domain" description="ABC transporter" evidence="8">
    <location>
        <begin position="356"/>
        <end position="574"/>
    </location>
</feature>
<evidence type="ECO:0000256" key="6">
    <source>
        <dbReference type="ARBA" id="ARBA00023136"/>
    </source>
</evidence>
<reference evidence="10 11" key="1">
    <citation type="submission" date="2019-08" db="EMBL/GenBank/DDBJ databases">
        <title>Complete genome sequence of Candidatus Uab amorphum.</title>
        <authorList>
            <person name="Shiratori T."/>
            <person name="Suzuki S."/>
            <person name="Kakizawa Y."/>
            <person name="Ishida K."/>
        </authorList>
    </citation>
    <scope>NUCLEOTIDE SEQUENCE [LARGE SCALE GENOMIC DNA]</scope>
    <source>
        <strain evidence="10 11">SRT547</strain>
    </source>
</reference>
<feature type="transmembrane region" description="Helical" evidence="7">
    <location>
        <begin position="24"/>
        <end position="51"/>
    </location>
</feature>
<proteinExistence type="predicted"/>
<keyword evidence="2 7" id="KW-0812">Transmembrane</keyword>
<organism evidence="10 11">
    <name type="scientific">Uabimicrobium amorphum</name>
    <dbReference type="NCBI Taxonomy" id="2596890"/>
    <lineage>
        <taxon>Bacteria</taxon>
        <taxon>Pseudomonadati</taxon>
        <taxon>Planctomycetota</taxon>
        <taxon>Candidatus Uabimicrobiia</taxon>
        <taxon>Candidatus Uabimicrobiales</taxon>
        <taxon>Candidatus Uabimicrobiaceae</taxon>
        <taxon>Candidatus Uabimicrobium</taxon>
    </lineage>
</organism>
<dbReference type="SUPFAM" id="SSF52540">
    <property type="entry name" value="P-loop containing nucleoside triphosphate hydrolases"/>
    <property type="match status" value="1"/>
</dbReference>
<sequence length="574" mass="65947">MRENKMISTWRSIKAITTYQDRKYIYFLGGLSFLVSIIESIGISLVVPFIALVQRPDVIFTNRYFSKFATTFSLDTKQVIVYLGIILIAFYIGRALFNTTYYFLLHKFSSEQKHKITVGLFCHYLRMPYKDFLERNSSVLMKNIDIEAAYATQLILHFLYLFSEFLTILLLYSILIYVNWQITVFLTIALVVQIFFLEKCISPLAKSMGEQRTRNNKVFWRVMKDSFANFKMLKILSRQEKTIQQIENVSKSLSRSNAVGNSIGIIPRNFLETTGIVVVITIMICSVYFYGNATSIITTISIFFLALYRILPALNRILTSYNQILFTYPSLEIIADEFAKKYDDLPDNSIEFTSQIELRNVCFHYASDKPILQDVSFCIPKNSKVAFVGESGSGKTTLIDLIIALYTPNGGQIYIDNEELTPDFYLNWRKKIGYIPQDIYLFDGTLAQNISLCLHSDEARIIQVLHQTNLFEFFASREGLETKVGDGGVKLSGGQKQRVGIARALYNDPEILVLDEATSALDEATEKKIIDEIYNISKNKTIFIVTHRLSTIQNCEFIYEIKNRNVRKFVLSSD</sequence>
<keyword evidence="11" id="KW-1185">Reference proteome</keyword>
<dbReference type="PANTHER" id="PTHR24221">
    <property type="entry name" value="ATP-BINDING CASSETTE SUB-FAMILY B"/>
    <property type="match status" value="1"/>
</dbReference>
<evidence type="ECO:0000313" key="11">
    <source>
        <dbReference type="Proteomes" id="UP000326354"/>
    </source>
</evidence>
<feature type="transmembrane region" description="Helical" evidence="7">
    <location>
        <begin position="148"/>
        <end position="172"/>
    </location>
</feature>
<dbReference type="Gene3D" id="1.20.1560.10">
    <property type="entry name" value="ABC transporter type 1, transmembrane domain"/>
    <property type="match status" value="1"/>
</dbReference>
<dbReference type="PANTHER" id="PTHR24221:SF654">
    <property type="entry name" value="ATP-BINDING CASSETTE SUB-FAMILY B MEMBER 6"/>
    <property type="match status" value="1"/>
</dbReference>